<comment type="caution">
    <text evidence="1">The sequence shown here is derived from an EMBL/GenBank/DDBJ whole genome shotgun (WGS) entry which is preliminary data.</text>
</comment>
<dbReference type="Proteomes" id="UP000016662">
    <property type="component" value="Unassembled WGS sequence"/>
</dbReference>
<protein>
    <submittedName>
        <fullName evidence="1">Uncharacterized protein</fullName>
    </submittedName>
</protein>
<sequence>MLRQHRTKPVCGLCTQSDIKALCSAVLKFSRQYRTKIVRQ</sequence>
<organism evidence="1 2">
    <name type="scientific">Ruminococcus callidus ATCC 27760</name>
    <dbReference type="NCBI Taxonomy" id="411473"/>
    <lineage>
        <taxon>Bacteria</taxon>
        <taxon>Bacillati</taxon>
        <taxon>Bacillota</taxon>
        <taxon>Clostridia</taxon>
        <taxon>Eubacteriales</taxon>
        <taxon>Oscillospiraceae</taxon>
        <taxon>Ruminococcus</taxon>
    </lineage>
</organism>
<dbReference type="AlphaFoldDB" id="U2JN22"/>
<dbReference type="HOGENOM" id="CLU_3301716_0_0_9"/>
<evidence type="ECO:0000313" key="1">
    <source>
        <dbReference type="EMBL" id="ERJ87646.1"/>
    </source>
</evidence>
<evidence type="ECO:0000313" key="2">
    <source>
        <dbReference type="Proteomes" id="UP000016662"/>
    </source>
</evidence>
<proteinExistence type="predicted"/>
<reference evidence="1 2" key="1">
    <citation type="submission" date="2013-07" db="EMBL/GenBank/DDBJ databases">
        <authorList>
            <person name="Weinstock G."/>
            <person name="Sodergren E."/>
            <person name="Wylie T."/>
            <person name="Fulton L."/>
            <person name="Fulton R."/>
            <person name="Fronick C."/>
            <person name="O'Laughlin M."/>
            <person name="Godfrey J."/>
            <person name="Miner T."/>
            <person name="Herter B."/>
            <person name="Appelbaum E."/>
            <person name="Cordes M."/>
            <person name="Lek S."/>
            <person name="Wollam A."/>
            <person name="Pepin K.H."/>
            <person name="Palsikar V.B."/>
            <person name="Mitreva M."/>
            <person name="Wilson R.K."/>
        </authorList>
    </citation>
    <scope>NUCLEOTIDE SEQUENCE [LARGE SCALE GENOMIC DNA]</scope>
    <source>
        <strain evidence="1 2">ATCC 27760</strain>
    </source>
</reference>
<gene>
    <name evidence="1" type="ORF">RUMCAL_03283</name>
</gene>
<accession>U2JN22</accession>
<name>U2JN22_9FIRM</name>
<dbReference type="EMBL" id="AWVF01000437">
    <property type="protein sequence ID" value="ERJ87646.1"/>
    <property type="molecule type" value="Genomic_DNA"/>
</dbReference>
<dbReference type="STRING" id="411473.RUMCAL_03283"/>
<keyword evidence="2" id="KW-1185">Reference proteome</keyword>
<feature type="non-terminal residue" evidence="1">
    <location>
        <position position="40"/>
    </location>
</feature>